<name>A0A6J6K8T6_9ZZZZ</name>
<keyword evidence="2" id="KW-0472">Membrane</keyword>
<reference evidence="3" key="1">
    <citation type="submission" date="2020-05" db="EMBL/GenBank/DDBJ databases">
        <authorList>
            <person name="Chiriac C."/>
            <person name="Salcher M."/>
            <person name="Ghai R."/>
            <person name="Kavagutti S V."/>
        </authorList>
    </citation>
    <scope>NUCLEOTIDE SEQUENCE</scope>
</reference>
<evidence type="ECO:0000256" key="2">
    <source>
        <dbReference type="SAM" id="Phobius"/>
    </source>
</evidence>
<feature type="region of interest" description="Disordered" evidence="1">
    <location>
        <begin position="1"/>
        <end position="22"/>
    </location>
</feature>
<dbReference type="EMBL" id="CAEZWH010000012">
    <property type="protein sequence ID" value="CAB4644813.1"/>
    <property type="molecule type" value="Genomic_DNA"/>
</dbReference>
<evidence type="ECO:0000256" key="1">
    <source>
        <dbReference type="SAM" id="MobiDB-lite"/>
    </source>
</evidence>
<evidence type="ECO:0000313" key="3">
    <source>
        <dbReference type="EMBL" id="CAB4644813.1"/>
    </source>
</evidence>
<organism evidence="3">
    <name type="scientific">freshwater metagenome</name>
    <dbReference type="NCBI Taxonomy" id="449393"/>
    <lineage>
        <taxon>unclassified sequences</taxon>
        <taxon>metagenomes</taxon>
        <taxon>ecological metagenomes</taxon>
    </lineage>
</organism>
<dbReference type="AlphaFoldDB" id="A0A6J6K8T6"/>
<dbReference type="EMBL" id="CAFBOT010000007">
    <property type="protein sequence ID" value="CAB4980879.1"/>
    <property type="molecule type" value="Genomic_DNA"/>
</dbReference>
<accession>A0A6J6K8T6</accession>
<evidence type="ECO:0000313" key="4">
    <source>
        <dbReference type="EMBL" id="CAB4980879.1"/>
    </source>
</evidence>
<keyword evidence="2" id="KW-0812">Transmembrane</keyword>
<gene>
    <name evidence="3" type="ORF">UFOPK2195_00146</name>
    <name evidence="4" type="ORF">UFOPK4000_00090</name>
</gene>
<proteinExistence type="predicted"/>
<keyword evidence="2" id="KW-1133">Transmembrane helix</keyword>
<sequence>MALAISTARAPRRNTRPVVSTPPERHLTVVPPATKATISFVATAVFGMFVLIAVVIGFQAFIAQQQLKLDHISKEVRLARIYTDELRQQKTLLIAPDYLRTEAAMQGMTQGLGSRFTEIPEDVVAQVLVATGQMDESIAQPQQTAVSNPLAALATLQAPGVAP</sequence>
<feature type="transmembrane region" description="Helical" evidence="2">
    <location>
        <begin position="38"/>
        <end position="62"/>
    </location>
</feature>
<protein>
    <submittedName>
        <fullName evidence="3">Unannotated protein</fullName>
    </submittedName>
</protein>